<keyword evidence="15" id="KW-1185">Reference proteome</keyword>
<evidence type="ECO:0000256" key="13">
    <source>
        <dbReference type="ARBA" id="ARBA00043219"/>
    </source>
</evidence>
<dbReference type="STRING" id="669874.A0A1E4TU36"/>
<accession>A0A1E4TU36</accession>
<dbReference type="GO" id="GO:0004662">
    <property type="term" value="F:CAAX-protein geranylgeranyltransferase activity"/>
    <property type="evidence" value="ECO:0007669"/>
    <property type="project" value="UniProtKB-EC"/>
</dbReference>
<dbReference type="Gene3D" id="1.25.40.120">
    <property type="entry name" value="Protein prenylyltransferase"/>
    <property type="match status" value="1"/>
</dbReference>
<dbReference type="SUPFAM" id="SSF48439">
    <property type="entry name" value="Protein prenylyltransferase"/>
    <property type="match status" value="1"/>
</dbReference>
<evidence type="ECO:0000256" key="5">
    <source>
        <dbReference type="ARBA" id="ARBA00022602"/>
    </source>
</evidence>
<evidence type="ECO:0000313" key="14">
    <source>
        <dbReference type="EMBL" id="ODV95249.1"/>
    </source>
</evidence>
<dbReference type="PANTHER" id="PTHR11129:SF1">
    <property type="entry name" value="PROTEIN FARNESYLTRANSFERASE_GERANYLGERANYLTRANSFERASE TYPE-1 SUBUNIT ALPHA"/>
    <property type="match status" value="1"/>
</dbReference>
<evidence type="ECO:0000256" key="3">
    <source>
        <dbReference type="ARBA" id="ARBA00012700"/>
    </source>
</evidence>
<proteinExistence type="inferred from homology"/>
<evidence type="ECO:0000256" key="12">
    <source>
        <dbReference type="ARBA" id="ARBA00043086"/>
    </source>
</evidence>
<evidence type="ECO:0000256" key="8">
    <source>
        <dbReference type="ARBA" id="ARBA00022842"/>
    </source>
</evidence>
<reference evidence="15" key="1">
    <citation type="submission" date="2016-05" db="EMBL/GenBank/DDBJ databases">
        <title>Comparative genomics of biotechnologically important yeasts.</title>
        <authorList>
            <consortium name="DOE Joint Genome Institute"/>
            <person name="Riley R."/>
            <person name="Haridas S."/>
            <person name="Wolfe K.H."/>
            <person name="Lopes M.R."/>
            <person name="Hittinger C.T."/>
            <person name="Goker M."/>
            <person name="Salamov A."/>
            <person name="Wisecaver J."/>
            <person name="Long T.M."/>
            <person name="Aerts A.L."/>
            <person name="Barry K."/>
            <person name="Choi C."/>
            <person name="Clum A."/>
            <person name="Coughlan A.Y."/>
            <person name="Deshpande S."/>
            <person name="Douglass A.P."/>
            <person name="Hanson S.J."/>
            <person name="Klenk H.-P."/>
            <person name="Labutti K."/>
            <person name="Lapidus A."/>
            <person name="Lindquist E."/>
            <person name="Lipzen A."/>
            <person name="Meier-Kolthoff J.P."/>
            <person name="Ohm R.A."/>
            <person name="Otillar R.P."/>
            <person name="Pangilinan J."/>
            <person name="Peng Y."/>
            <person name="Rokas A."/>
            <person name="Rosa C.A."/>
            <person name="Scheuner C."/>
            <person name="Sibirny A.A."/>
            <person name="Slot J.C."/>
            <person name="Stielow J.B."/>
            <person name="Sun H."/>
            <person name="Kurtzman C.P."/>
            <person name="Blackwell M."/>
            <person name="Grigoriev I.V."/>
            <person name="Jeffries T.W."/>
        </authorList>
    </citation>
    <scope>NUCLEOTIDE SEQUENCE [LARGE SCALE GENOMIC DNA]</scope>
    <source>
        <strain evidence="15">NRRL Y-2460</strain>
    </source>
</reference>
<dbReference type="AlphaFoldDB" id="A0A1E4TU36"/>
<dbReference type="GO" id="GO:0004660">
    <property type="term" value="F:protein farnesyltransferase activity"/>
    <property type="evidence" value="ECO:0007669"/>
    <property type="project" value="UniProtKB-EC"/>
</dbReference>
<dbReference type="PROSITE" id="PS51147">
    <property type="entry name" value="PFTA"/>
    <property type="match status" value="5"/>
</dbReference>
<evidence type="ECO:0000256" key="9">
    <source>
        <dbReference type="ARBA" id="ARBA00040965"/>
    </source>
</evidence>
<dbReference type="EC" id="2.5.1.58" evidence="4"/>
<evidence type="ECO:0000256" key="10">
    <source>
        <dbReference type="ARBA" id="ARBA00041392"/>
    </source>
</evidence>
<dbReference type="EC" id="2.5.1.59" evidence="3"/>
<keyword evidence="7" id="KW-0677">Repeat</keyword>
<comment type="similarity">
    <text evidence="2">Belongs to the protein prenyltransferase subunit alpha family.</text>
</comment>
<dbReference type="GO" id="GO:0007323">
    <property type="term" value="P:peptide pheromone maturation"/>
    <property type="evidence" value="ECO:0007669"/>
    <property type="project" value="EnsemblFungi"/>
</dbReference>
<dbReference type="GO" id="GO:0005953">
    <property type="term" value="C:CAAX-protein geranylgeranyltransferase complex"/>
    <property type="evidence" value="ECO:0007669"/>
    <property type="project" value="EnsemblFungi"/>
</dbReference>
<evidence type="ECO:0000256" key="1">
    <source>
        <dbReference type="ARBA" id="ARBA00001946"/>
    </source>
</evidence>
<dbReference type="EMBL" id="KV454014">
    <property type="protein sequence ID" value="ODV95249.1"/>
    <property type="molecule type" value="Genomic_DNA"/>
</dbReference>
<dbReference type="PANTHER" id="PTHR11129">
    <property type="entry name" value="PROTEIN FARNESYLTRANSFERASE ALPHA SUBUNIT/RAB GERANYLGERANYL TRANSFERASE ALPHA SUBUNIT"/>
    <property type="match status" value="1"/>
</dbReference>
<dbReference type="GO" id="GO:0005965">
    <property type="term" value="C:protein farnesyltransferase complex"/>
    <property type="evidence" value="ECO:0007669"/>
    <property type="project" value="EnsemblFungi"/>
</dbReference>
<dbReference type="Pfam" id="PF01239">
    <property type="entry name" value="PPTA"/>
    <property type="match status" value="5"/>
</dbReference>
<dbReference type="OrthoDB" id="272289at2759"/>
<dbReference type="Proteomes" id="UP000094236">
    <property type="component" value="Unassembled WGS sequence"/>
</dbReference>
<keyword evidence="6" id="KW-0808">Transferase</keyword>
<evidence type="ECO:0000256" key="7">
    <source>
        <dbReference type="ARBA" id="ARBA00022737"/>
    </source>
</evidence>
<evidence type="ECO:0000313" key="15">
    <source>
        <dbReference type="Proteomes" id="UP000094236"/>
    </source>
</evidence>
<evidence type="ECO:0000256" key="11">
    <source>
        <dbReference type="ARBA" id="ARBA00042436"/>
    </source>
</evidence>
<dbReference type="InterPro" id="IPR002088">
    <property type="entry name" value="Prenyl_trans_a"/>
</dbReference>
<gene>
    <name evidence="14" type="ORF">PACTADRAFT_49998</name>
</gene>
<evidence type="ECO:0000256" key="2">
    <source>
        <dbReference type="ARBA" id="ARBA00006734"/>
    </source>
</evidence>
<evidence type="ECO:0000256" key="6">
    <source>
        <dbReference type="ARBA" id="ARBA00022679"/>
    </source>
</evidence>
<sequence length="318" mass="38409">MEMDDFSWDDIEPCEISSAGTSGVEICNIQYSDEYKLVMGYLIKLMSLKEYSERALILTDQVIKLVPAHYTIWQYRFDIIKFLKKDILKELEWCERVALENQKNYQIWHYRQLLIELYINNNGKFKPEFEYPLIDTMIGEDNKNYHVWAYRKWLVEKFNLYADQREIFFINEMLTKDIRNNSAWNHRFFIFFNNNNKEITKNLIKQEIEFTKNAIDLAPQNPSPWNYLLGIYENEKFNLNLKDLEPFLLKYSNIEEELNDGKIEPLIISTFSLEILAKIYQLNNLSEKSIKIYNLLADKYDPIRKNYWHYKRDNLISI</sequence>
<keyword evidence="5" id="KW-0637">Prenyltransferase</keyword>
<protein>
    <recommendedName>
        <fullName evidence="9">Protein farnesyltransferase/geranylgeranyltransferase type-1 subunit alpha</fullName>
        <ecNumber evidence="4">2.5.1.58</ecNumber>
        <ecNumber evidence="3">2.5.1.59</ecNumber>
    </recommendedName>
    <alternativeName>
        <fullName evidence="12">CAAX farnesyltransferase subunit alpha</fullName>
    </alternativeName>
    <alternativeName>
        <fullName evidence="11">FTase-alpha</fullName>
    </alternativeName>
    <alternativeName>
        <fullName evidence="10">Ras proteins prenyltransferase subunit alpha</fullName>
    </alternativeName>
    <alternativeName>
        <fullName evidence="13">Type I protein geranyl-geranyltransferase subunit alpha</fullName>
    </alternativeName>
</protein>
<organism evidence="14 15">
    <name type="scientific">Pachysolen tannophilus NRRL Y-2460</name>
    <dbReference type="NCBI Taxonomy" id="669874"/>
    <lineage>
        <taxon>Eukaryota</taxon>
        <taxon>Fungi</taxon>
        <taxon>Dikarya</taxon>
        <taxon>Ascomycota</taxon>
        <taxon>Saccharomycotina</taxon>
        <taxon>Pichiomycetes</taxon>
        <taxon>Pachysolenaceae</taxon>
        <taxon>Pachysolen</taxon>
    </lineage>
</organism>
<name>A0A1E4TU36_PACTA</name>
<keyword evidence="8" id="KW-0460">Magnesium</keyword>
<evidence type="ECO:0000256" key="4">
    <source>
        <dbReference type="ARBA" id="ARBA00012702"/>
    </source>
</evidence>
<comment type="cofactor">
    <cofactor evidence="1">
        <name>Mg(2+)</name>
        <dbReference type="ChEBI" id="CHEBI:18420"/>
    </cofactor>
</comment>